<evidence type="ECO:0000256" key="8">
    <source>
        <dbReference type="SAM" id="Phobius"/>
    </source>
</evidence>
<feature type="transmembrane region" description="Helical" evidence="8">
    <location>
        <begin position="165"/>
        <end position="184"/>
    </location>
</feature>
<evidence type="ECO:0000256" key="6">
    <source>
        <dbReference type="ARBA" id="ARBA00022989"/>
    </source>
</evidence>
<accession>A0ABU2JRY8</accession>
<feature type="transmembrane region" description="Helical" evidence="8">
    <location>
        <begin position="65"/>
        <end position="83"/>
    </location>
</feature>
<evidence type="ECO:0000256" key="4">
    <source>
        <dbReference type="ARBA" id="ARBA00022475"/>
    </source>
</evidence>
<reference evidence="10" key="1">
    <citation type="submission" date="2023-07" db="EMBL/GenBank/DDBJ databases">
        <title>30 novel species of actinomycetes from the DSMZ collection.</title>
        <authorList>
            <person name="Nouioui I."/>
        </authorList>
    </citation>
    <scope>NUCLEOTIDE SEQUENCE [LARGE SCALE GENOMIC DNA]</scope>
    <source>
        <strain evidence="10">DSM 44915</strain>
    </source>
</reference>
<feature type="transmembrane region" description="Helical" evidence="8">
    <location>
        <begin position="6"/>
        <end position="22"/>
    </location>
</feature>
<gene>
    <name evidence="9" type="ORF">RM844_13445</name>
</gene>
<comment type="subcellular location">
    <subcellularLocation>
        <location evidence="1">Cell membrane</location>
        <topology evidence="1">Multi-pass membrane protein</topology>
    </subcellularLocation>
</comment>
<sequence>MGDVLAGFLTIGVIITVGYLAGRRNVLGETGPPVLTRLAFSVATPALLFTVLADADLATVLSAPLLVIALSSLAVALLFLLAARVRRWGVGYATMGALCASYVNAGNLGIPIAAYVLHDASLVAPVLLLQQLVITPVALTVLDLTTAEQRPGPLRRLTTPFRNPVVIGSLAGLAVNAAGVTVPAPVLDPITLIGGMSVPAVLLAFGISLHGRSVPARGPDRWPVLLAVLLKTGVQPLLAALIGHALGLDGATLFTVTVLAALPSAQNLYTYAARYATATTLTRDAVLLSTLLAVPALLLITLLLG</sequence>
<evidence type="ECO:0000256" key="1">
    <source>
        <dbReference type="ARBA" id="ARBA00004651"/>
    </source>
</evidence>
<keyword evidence="10" id="KW-1185">Reference proteome</keyword>
<keyword evidence="5 8" id="KW-0812">Transmembrane</keyword>
<dbReference type="EMBL" id="JAVREO010000007">
    <property type="protein sequence ID" value="MDT0267289.1"/>
    <property type="molecule type" value="Genomic_DNA"/>
</dbReference>
<feature type="transmembrane region" description="Helical" evidence="8">
    <location>
        <begin position="285"/>
        <end position="304"/>
    </location>
</feature>
<keyword evidence="6 8" id="KW-1133">Transmembrane helix</keyword>
<dbReference type="RefSeq" id="WP_311667349.1">
    <property type="nucleotide sequence ID" value="NZ_JAVREO010000007.1"/>
</dbReference>
<feature type="transmembrane region" description="Helical" evidence="8">
    <location>
        <begin position="252"/>
        <end position="273"/>
    </location>
</feature>
<protein>
    <submittedName>
        <fullName evidence="9">AEC family transporter</fullName>
    </submittedName>
</protein>
<dbReference type="PANTHER" id="PTHR36838">
    <property type="entry name" value="AUXIN EFFLUX CARRIER FAMILY PROTEIN"/>
    <property type="match status" value="1"/>
</dbReference>
<dbReference type="Proteomes" id="UP001183410">
    <property type="component" value="Unassembled WGS sequence"/>
</dbReference>
<dbReference type="InterPro" id="IPR038770">
    <property type="entry name" value="Na+/solute_symporter_sf"/>
</dbReference>
<feature type="transmembrane region" description="Helical" evidence="8">
    <location>
        <begin position="190"/>
        <end position="210"/>
    </location>
</feature>
<evidence type="ECO:0000256" key="5">
    <source>
        <dbReference type="ARBA" id="ARBA00022692"/>
    </source>
</evidence>
<dbReference type="InterPro" id="IPR004776">
    <property type="entry name" value="Mem_transp_PIN-like"/>
</dbReference>
<name>A0ABU2JRY8_9ACTN</name>
<organism evidence="9 10">
    <name type="scientific">Streptomyces chisholmiae</name>
    <dbReference type="NCBI Taxonomy" id="3075540"/>
    <lineage>
        <taxon>Bacteria</taxon>
        <taxon>Bacillati</taxon>
        <taxon>Actinomycetota</taxon>
        <taxon>Actinomycetes</taxon>
        <taxon>Kitasatosporales</taxon>
        <taxon>Streptomycetaceae</taxon>
        <taxon>Streptomyces</taxon>
    </lineage>
</organism>
<evidence type="ECO:0000256" key="2">
    <source>
        <dbReference type="ARBA" id="ARBA00010145"/>
    </source>
</evidence>
<comment type="caution">
    <text evidence="9">The sequence shown here is derived from an EMBL/GenBank/DDBJ whole genome shotgun (WGS) entry which is preliminary data.</text>
</comment>
<feature type="transmembrane region" description="Helical" evidence="8">
    <location>
        <begin position="122"/>
        <end position="144"/>
    </location>
</feature>
<feature type="transmembrane region" description="Helical" evidence="8">
    <location>
        <begin position="95"/>
        <end position="116"/>
    </location>
</feature>
<evidence type="ECO:0000313" key="10">
    <source>
        <dbReference type="Proteomes" id="UP001183410"/>
    </source>
</evidence>
<dbReference type="Gene3D" id="1.20.1530.20">
    <property type="match status" value="1"/>
</dbReference>
<evidence type="ECO:0000313" key="9">
    <source>
        <dbReference type="EMBL" id="MDT0267289.1"/>
    </source>
</evidence>
<feature type="transmembrane region" description="Helical" evidence="8">
    <location>
        <begin position="34"/>
        <end position="53"/>
    </location>
</feature>
<comment type="similarity">
    <text evidence="2">Belongs to the auxin efflux carrier (TC 2.A.69) family.</text>
</comment>
<keyword evidence="3" id="KW-0813">Transport</keyword>
<proteinExistence type="inferred from homology"/>
<keyword evidence="4" id="KW-1003">Cell membrane</keyword>
<dbReference type="Pfam" id="PF03547">
    <property type="entry name" value="Mem_trans"/>
    <property type="match status" value="2"/>
</dbReference>
<evidence type="ECO:0000256" key="7">
    <source>
        <dbReference type="ARBA" id="ARBA00023136"/>
    </source>
</evidence>
<keyword evidence="7 8" id="KW-0472">Membrane</keyword>
<evidence type="ECO:0000256" key="3">
    <source>
        <dbReference type="ARBA" id="ARBA00022448"/>
    </source>
</evidence>
<feature type="transmembrane region" description="Helical" evidence="8">
    <location>
        <begin position="222"/>
        <end position="246"/>
    </location>
</feature>
<dbReference type="PANTHER" id="PTHR36838:SF1">
    <property type="entry name" value="SLR1864 PROTEIN"/>
    <property type="match status" value="1"/>
</dbReference>